<name>A0A061G4X8_THECC</name>
<keyword evidence="4" id="KW-0964">Secreted</keyword>
<gene>
    <name evidence="8" type="ORF">TCM_016174</name>
</gene>
<evidence type="ECO:0000313" key="9">
    <source>
        <dbReference type="Proteomes" id="UP000026915"/>
    </source>
</evidence>
<proteinExistence type="inferred from homology"/>
<evidence type="ECO:0000256" key="3">
    <source>
        <dbReference type="ARBA" id="ARBA00022471"/>
    </source>
</evidence>
<dbReference type="AlphaFoldDB" id="A0A061G4X8"/>
<comment type="subcellular location">
    <subcellularLocation>
        <location evidence="1">Secreted</location>
    </subcellularLocation>
</comment>
<evidence type="ECO:0000256" key="6">
    <source>
        <dbReference type="SAM" id="MobiDB-lite"/>
    </source>
</evidence>
<keyword evidence="5 7" id="KW-0732">Signal</keyword>
<dbReference type="Pfam" id="PF05938">
    <property type="entry name" value="Self-incomp_S1"/>
    <property type="match status" value="1"/>
</dbReference>
<feature type="signal peptide" evidence="7">
    <location>
        <begin position="1"/>
        <end position="24"/>
    </location>
</feature>
<dbReference type="Gramene" id="EOY24621">
    <property type="protein sequence ID" value="EOY24621"/>
    <property type="gene ID" value="TCM_016174"/>
</dbReference>
<reference evidence="8 9" key="1">
    <citation type="journal article" date="2013" name="Genome Biol.">
        <title>The genome sequence of the most widely cultivated cacao type and its use to identify candidate genes regulating pod color.</title>
        <authorList>
            <person name="Motamayor J.C."/>
            <person name="Mockaitis K."/>
            <person name="Schmutz J."/>
            <person name="Haiminen N."/>
            <person name="Iii D.L."/>
            <person name="Cornejo O."/>
            <person name="Findley S.D."/>
            <person name="Zheng P."/>
            <person name="Utro F."/>
            <person name="Royaert S."/>
            <person name="Saski C."/>
            <person name="Jenkins J."/>
            <person name="Podicheti R."/>
            <person name="Zhao M."/>
            <person name="Scheffler B.E."/>
            <person name="Stack J.C."/>
            <person name="Feltus F.A."/>
            <person name="Mustiga G.M."/>
            <person name="Amores F."/>
            <person name="Phillips W."/>
            <person name="Marelli J.P."/>
            <person name="May G.D."/>
            <person name="Shapiro H."/>
            <person name="Ma J."/>
            <person name="Bustamante C.D."/>
            <person name="Schnell R.J."/>
            <person name="Main D."/>
            <person name="Gilbert D."/>
            <person name="Parida L."/>
            <person name="Kuhn D.N."/>
        </authorList>
    </citation>
    <scope>NUCLEOTIDE SEQUENCE [LARGE SCALE GENOMIC DNA]</scope>
    <source>
        <strain evidence="9">cv. Matina 1-6</strain>
    </source>
</reference>
<evidence type="ECO:0000256" key="7">
    <source>
        <dbReference type="SAM" id="SignalP"/>
    </source>
</evidence>
<feature type="chain" id="PRO_5001598870" evidence="7">
    <location>
        <begin position="25"/>
        <end position="185"/>
    </location>
</feature>
<dbReference type="EMBL" id="CM001881">
    <property type="protein sequence ID" value="EOY24621.1"/>
    <property type="molecule type" value="Genomic_DNA"/>
</dbReference>
<dbReference type="HOGENOM" id="CLU_1463745_0_0_1"/>
<evidence type="ECO:0000256" key="2">
    <source>
        <dbReference type="ARBA" id="ARBA00005581"/>
    </source>
</evidence>
<dbReference type="InterPro" id="IPR010264">
    <property type="entry name" value="Self-incomp_S1"/>
</dbReference>
<organism evidence="8 9">
    <name type="scientific">Theobroma cacao</name>
    <name type="common">Cacao</name>
    <name type="synonym">Cocoa</name>
    <dbReference type="NCBI Taxonomy" id="3641"/>
    <lineage>
        <taxon>Eukaryota</taxon>
        <taxon>Viridiplantae</taxon>
        <taxon>Streptophyta</taxon>
        <taxon>Embryophyta</taxon>
        <taxon>Tracheophyta</taxon>
        <taxon>Spermatophyta</taxon>
        <taxon>Magnoliopsida</taxon>
        <taxon>eudicotyledons</taxon>
        <taxon>Gunneridae</taxon>
        <taxon>Pentapetalae</taxon>
        <taxon>rosids</taxon>
        <taxon>malvids</taxon>
        <taxon>Malvales</taxon>
        <taxon>Malvaceae</taxon>
        <taxon>Byttnerioideae</taxon>
        <taxon>Theobroma</taxon>
    </lineage>
</organism>
<evidence type="ECO:0000256" key="5">
    <source>
        <dbReference type="ARBA" id="ARBA00022729"/>
    </source>
</evidence>
<evidence type="ECO:0000256" key="4">
    <source>
        <dbReference type="ARBA" id="ARBA00022525"/>
    </source>
</evidence>
<dbReference type="GO" id="GO:0005576">
    <property type="term" value="C:extracellular region"/>
    <property type="evidence" value="ECO:0007669"/>
    <property type="project" value="UniProtKB-SubCell"/>
</dbReference>
<keyword evidence="3" id="KW-0713">Self-incompatibility</keyword>
<protein>
    <submittedName>
        <fullName evidence="8">Uncharacterized protein</fullName>
    </submittedName>
</protein>
<dbReference type="Proteomes" id="UP000026915">
    <property type="component" value="Chromosome 3"/>
</dbReference>
<evidence type="ECO:0000313" key="8">
    <source>
        <dbReference type="EMBL" id="EOY24621.1"/>
    </source>
</evidence>
<evidence type="ECO:0000256" key="1">
    <source>
        <dbReference type="ARBA" id="ARBA00004613"/>
    </source>
</evidence>
<dbReference type="InParanoid" id="A0A061G4X8"/>
<feature type="region of interest" description="Disordered" evidence="6">
    <location>
        <begin position="162"/>
        <end position="185"/>
    </location>
</feature>
<keyword evidence="9" id="KW-1185">Reference proteome</keyword>
<dbReference type="GO" id="GO:0060320">
    <property type="term" value="P:rejection of self pollen"/>
    <property type="evidence" value="ECO:0007669"/>
    <property type="project" value="UniProtKB-KW"/>
</dbReference>
<accession>A0A061G4X8</accession>
<comment type="similarity">
    <text evidence="2">Belongs to the plant self-incompatibility (S1) protein family.</text>
</comment>
<sequence length="185" mass="21826">MNKNAGNIFVWLLILVVYEASLCAAKCKKPEELPLHEIYITNSMPHEAPVRCFRYDLTDNYLGNKWLKPREETKFQFRYELLPETTYYCTTTNGSFAAYRQSYDCAQNKVNLCEWRVHETYAELYSLIQQRWVHFDYEPVKNPTCYKDLCLRFPRGYPSHKAPCHKESSKASVPEQNALYDLSPK</sequence>